<dbReference type="OrthoDB" id="6157464at2759"/>
<protein>
    <recommendedName>
        <fullName evidence="2">WH2 domain-containing protein</fullName>
    </recommendedName>
</protein>
<gene>
    <name evidence="3" type="ORF">SKAU_G00407660</name>
</gene>
<organism evidence="3 4">
    <name type="scientific">Synaphobranchus kaupii</name>
    <name type="common">Kaup's arrowtooth eel</name>
    <dbReference type="NCBI Taxonomy" id="118154"/>
    <lineage>
        <taxon>Eukaryota</taxon>
        <taxon>Metazoa</taxon>
        <taxon>Chordata</taxon>
        <taxon>Craniata</taxon>
        <taxon>Vertebrata</taxon>
        <taxon>Euteleostomi</taxon>
        <taxon>Actinopterygii</taxon>
        <taxon>Neopterygii</taxon>
        <taxon>Teleostei</taxon>
        <taxon>Anguilliformes</taxon>
        <taxon>Synaphobranchidae</taxon>
        <taxon>Synaphobranchus</taxon>
    </lineage>
</organism>
<dbReference type="AlphaFoldDB" id="A0A9Q1EAA9"/>
<feature type="compositionally biased region" description="Basic and acidic residues" evidence="1">
    <location>
        <begin position="218"/>
        <end position="243"/>
    </location>
</feature>
<dbReference type="PROSITE" id="PS51082">
    <property type="entry name" value="WH2"/>
    <property type="match status" value="1"/>
</dbReference>
<dbReference type="Proteomes" id="UP001152622">
    <property type="component" value="Chromosome 21"/>
</dbReference>
<feature type="region of interest" description="Disordered" evidence="1">
    <location>
        <begin position="27"/>
        <end position="157"/>
    </location>
</feature>
<dbReference type="GO" id="GO:0003779">
    <property type="term" value="F:actin binding"/>
    <property type="evidence" value="ECO:0007669"/>
    <property type="project" value="InterPro"/>
</dbReference>
<dbReference type="Pfam" id="PF02205">
    <property type="entry name" value="WH2"/>
    <property type="match status" value="1"/>
</dbReference>
<feature type="compositionally biased region" description="Pro residues" evidence="1">
    <location>
        <begin position="199"/>
        <end position="209"/>
    </location>
</feature>
<evidence type="ECO:0000259" key="2">
    <source>
        <dbReference type="PROSITE" id="PS51082"/>
    </source>
</evidence>
<reference evidence="3" key="1">
    <citation type="journal article" date="2023" name="Science">
        <title>Genome structures resolve the early diversification of teleost fishes.</title>
        <authorList>
            <person name="Parey E."/>
            <person name="Louis A."/>
            <person name="Montfort J."/>
            <person name="Bouchez O."/>
            <person name="Roques C."/>
            <person name="Iampietro C."/>
            <person name="Lluch J."/>
            <person name="Castinel A."/>
            <person name="Donnadieu C."/>
            <person name="Desvignes T."/>
            <person name="Floi Bucao C."/>
            <person name="Jouanno E."/>
            <person name="Wen M."/>
            <person name="Mejri S."/>
            <person name="Dirks R."/>
            <person name="Jansen H."/>
            <person name="Henkel C."/>
            <person name="Chen W.J."/>
            <person name="Zahm M."/>
            <person name="Cabau C."/>
            <person name="Klopp C."/>
            <person name="Thompson A.W."/>
            <person name="Robinson-Rechavi M."/>
            <person name="Braasch I."/>
            <person name="Lecointre G."/>
            <person name="Bobe J."/>
            <person name="Postlethwait J.H."/>
            <person name="Berthelot C."/>
            <person name="Roest Crollius H."/>
            <person name="Guiguen Y."/>
        </authorList>
    </citation>
    <scope>NUCLEOTIDE SEQUENCE</scope>
    <source>
        <strain evidence="3">WJC10195</strain>
    </source>
</reference>
<feature type="compositionally biased region" description="Low complexity" evidence="1">
    <location>
        <begin position="118"/>
        <end position="131"/>
    </location>
</feature>
<evidence type="ECO:0000256" key="1">
    <source>
        <dbReference type="SAM" id="MobiDB-lite"/>
    </source>
</evidence>
<comment type="caution">
    <text evidence="3">The sequence shown here is derived from an EMBL/GenBank/DDBJ whole genome shotgun (WGS) entry which is preliminary data.</text>
</comment>
<dbReference type="EMBL" id="JAINUF010000021">
    <property type="protein sequence ID" value="KAJ8335127.1"/>
    <property type="molecule type" value="Genomic_DNA"/>
</dbReference>
<proteinExistence type="predicted"/>
<dbReference type="SMART" id="SM00246">
    <property type="entry name" value="WH2"/>
    <property type="match status" value="1"/>
</dbReference>
<feature type="domain" description="WH2" evidence="2">
    <location>
        <begin position="74"/>
        <end position="91"/>
    </location>
</feature>
<accession>A0A9Q1EAA9</accession>
<feature type="compositionally biased region" description="Pro residues" evidence="1">
    <location>
        <begin position="46"/>
        <end position="64"/>
    </location>
</feature>
<keyword evidence="4" id="KW-1185">Reference proteome</keyword>
<dbReference type="InterPro" id="IPR003124">
    <property type="entry name" value="WH2_dom"/>
</dbReference>
<sequence length="269" mass="28784">MCARAAGVAVWRTRDADLRTESRLTSYSAVRRGGVLRSKGLSENMPVPPPPPPPPAPAPPPPPTHLYRSSEGPVRNALLADIQKGARLKKVGQVNDRSAPVIDKPKGDTSSGGPGGPAPSLGGLFAGGFPALRPPGQRDAASRSGCTPGLRKPLWSPPLLFTETGEIIPETFLSDFKGRMAPPPAPPARSPNTELSSRTPPPAPPPPLPSSLRNGHMHILDDFESKFQFHPIDDFPPPEEFKPFPRIYPSKAARESSKPLGLGLRTRMR</sequence>
<evidence type="ECO:0000313" key="3">
    <source>
        <dbReference type="EMBL" id="KAJ8335127.1"/>
    </source>
</evidence>
<name>A0A9Q1EAA9_SYNKA</name>
<evidence type="ECO:0000313" key="4">
    <source>
        <dbReference type="Proteomes" id="UP001152622"/>
    </source>
</evidence>
<feature type="region of interest" description="Disordered" evidence="1">
    <location>
        <begin position="172"/>
        <end position="269"/>
    </location>
</feature>